<dbReference type="Pfam" id="PF04290">
    <property type="entry name" value="DctQ"/>
    <property type="match status" value="1"/>
</dbReference>
<dbReference type="InterPro" id="IPR007387">
    <property type="entry name" value="TRAP_DctQ"/>
</dbReference>
<dbReference type="PANTHER" id="PTHR35011">
    <property type="entry name" value="2,3-DIKETO-L-GULONATE TRAP TRANSPORTER SMALL PERMEASE PROTEIN YIAM"/>
    <property type="match status" value="1"/>
</dbReference>
<feature type="domain" description="Tripartite ATP-independent periplasmic transporters DctQ component" evidence="10">
    <location>
        <begin position="71"/>
        <end position="198"/>
    </location>
</feature>
<comment type="subunit">
    <text evidence="9">The complex comprises the extracytoplasmic solute receptor protein and the two transmembrane proteins.</text>
</comment>
<protein>
    <recommendedName>
        <fullName evidence="9">TRAP transporter small permease protein</fullName>
    </recommendedName>
</protein>
<keyword evidence="7 9" id="KW-0472">Membrane</keyword>
<comment type="function">
    <text evidence="9">Part of the tripartite ATP-independent periplasmic (TRAP) transport system.</text>
</comment>
<dbReference type="KEGG" id="cmag:CBW24_16100"/>
<evidence type="ECO:0000313" key="12">
    <source>
        <dbReference type="Proteomes" id="UP000219050"/>
    </source>
</evidence>
<keyword evidence="12" id="KW-1185">Reference proteome</keyword>
<evidence type="ECO:0000256" key="8">
    <source>
        <dbReference type="ARBA" id="ARBA00038436"/>
    </source>
</evidence>
<accession>A0A291M4E4</accession>
<keyword evidence="5 9" id="KW-0812">Transmembrane</keyword>
<keyword evidence="3" id="KW-1003">Cell membrane</keyword>
<reference evidence="11 12" key="1">
    <citation type="submission" date="2017-05" db="EMBL/GenBank/DDBJ databases">
        <title>Comparative genomic and metabolic analysis of manganese-oxidizing mechanisms in Celeribater manganoxidans DY25T: its adaption to the environment of polymetallic nodule.</title>
        <authorList>
            <person name="Wang X."/>
        </authorList>
    </citation>
    <scope>NUCLEOTIDE SEQUENCE [LARGE SCALE GENOMIC DNA]</scope>
    <source>
        <strain evidence="11 12">DY25</strain>
        <plasmid evidence="12">pdy25-b</plasmid>
    </source>
</reference>
<evidence type="ECO:0000256" key="7">
    <source>
        <dbReference type="ARBA" id="ARBA00023136"/>
    </source>
</evidence>
<dbReference type="AlphaFoldDB" id="A0A291M4E4"/>
<keyword evidence="2 9" id="KW-0813">Transport</keyword>
<geneLocation type="plasmid" evidence="12">
    <name>pdy25-b</name>
</geneLocation>
<evidence type="ECO:0000256" key="3">
    <source>
        <dbReference type="ARBA" id="ARBA00022475"/>
    </source>
</evidence>
<evidence type="ECO:0000313" key="11">
    <source>
        <dbReference type="EMBL" id="ATI43678.1"/>
    </source>
</evidence>
<name>A0A291M4E4_9RHOB</name>
<dbReference type="GO" id="GO:0022857">
    <property type="term" value="F:transmembrane transporter activity"/>
    <property type="evidence" value="ECO:0007669"/>
    <property type="project" value="UniProtKB-UniRule"/>
</dbReference>
<comment type="similarity">
    <text evidence="8 9">Belongs to the TRAP transporter small permease family.</text>
</comment>
<proteinExistence type="inferred from homology"/>
<dbReference type="GO" id="GO:0015740">
    <property type="term" value="P:C4-dicarboxylate transport"/>
    <property type="evidence" value="ECO:0007669"/>
    <property type="project" value="TreeGrafter"/>
</dbReference>
<evidence type="ECO:0000256" key="4">
    <source>
        <dbReference type="ARBA" id="ARBA00022519"/>
    </source>
</evidence>
<dbReference type="PANTHER" id="PTHR35011:SF2">
    <property type="entry name" value="2,3-DIKETO-L-GULONATE TRAP TRANSPORTER SMALL PERMEASE PROTEIN YIAM"/>
    <property type="match status" value="1"/>
</dbReference>
<dbReference type="GO" id="GO:0005886">
    <property type="term" value="C:plasma membrane"/>
    <property type="evidence" value="ECO:0007669"/>
    <property type="project" value="UniProtKB-SubCell"/>
</dbReference>
<comment type="subcellular location">
    <subcellularLocation>
        <location evidence="1 9">Cell inner membrane</location>
        <topology evidence="1 9">Multi-pass membrane protein</topology>
    </subcellularLocation>
</comment>
<keyword evidence="4 9" id="KW-0997">Cell inner membrane</keyword>
<gene>
    <name evidence="11" type="ORF">CBW24_16100</name>
</gene>
<feature type="transmembrane region" description="Helical" evidence="9">
    <location>
        <begin position="134"/>
        <end position="155"/>
    </location>
</feature>
<keyword evidence="11" id="KW-0614">Plasmid</keyword>
<organism evidence="11 12">
    <name type="scientific">Pacificitalea manganoxidans</name>
    <dbReference type="NCBI Taxonomy" id="1411902"/>
    <lineage>
        <taxon>Bacteria</taxon>
        <taxon>Pseudomonadati</taxon>
        <taxon>Pseudomonadota</taxon>
        <taxon>Alphaproteobacteria</taxon>
        <taxon>Rhodobacterales</taxon>
        <taxon>Paracoccaceae</taxon>
        <taxon>Pacificitalea</taxon>
    </lineage>
</organism>
<dbReference type="Proteomes" id="UP000219050">
    <property type="component" value="Plasmid pDY25-B"/>
</dbReference>
<evidence type="ECO:0000256" key="1">
    <source>
        <dbReference type="ARBA" id="ARBA00004429"/>
    </source>
</evidence>
<evidence type="ECO:0000256" key="2">
    <source>
        <dbReference type="ARBA" id="ARBA00022448"/>
    </source>
</evidence>
<evidence type="ECO:0000256" key="9">
    <source>
        <dbReference type="RuleBase" id="RU369079"/>
    </source>
</evidence>
<dbReference type="InterPro" id="IPR055348">
    <property type="entry name" value="DctQ"/>
</dbReference>
<sequence length="214" mass="23687">MRKSRLCRRLKASADPALLRDLPSPAVRYVRSAGGHIKKSNLERSYFAMAILHSLSKALFYLSAFVCVPVILVVLFIDVTLRYLFSAPIEGAQELASLLLFLSLTLALPESWLSGVHIRADFLSPMLSPRVADLLDRISWFLVAVFSVLVVIQCWKDAQFMLLINESSAELAIPIVWLRAVLALACAVSAVIAVVRLIAKRPQISRPDSAETVE</sequence>
<evidence type="ECO:0000259" key="10">
    <source>
        <dbReference type="Pfam" id="PF04290"/>
    </source>
</evidence>
<feature type="transmembrane region" description="Helical" evidence="9">
    <location>
        <begin position="59"/>
        <end position="83"/>
    </location>
</feature>
<feature type="transmembrane region" description="Helical" evidence="9">
    <location>
        <begin position="175"/>
        <end position="199"/>
    </location>
</feature>
<keyword evidence="6 9" id="KW-1133">Transmembrane helix</keyword>
<evidence type="ECO:0000256" key="6">
    <source>
        <dbReference type="ARBA" id="ARBA00022989"/>
    </source>
</evidence>
<dbReference type="EMBL" id="CP021406">
    <property type="protein sequence ID" value="ATI43678.1"/>
    <property type="molecule type" value="Genomic_DNA"/>
</dbReference>
<evidence type="ECO:0000256" key="5">
    <source>
        <dbReference type="ARBA" id="ARBA00022692"/>
    </source>
</evidence>
<feature type="transmembrane region" description="Helical" evidence="9">
    <location>
        <begin position="95"/>
        <end position="113"/>
    </location>
</feature>